<proteinExistence type="inferred from homology"/>
<organism evidence="10 11">
    <name type="scientific">Cylindrobasidium torrendii FP15055 ss-10</name>
    <dbReference type="NCBI Taxonomy" id="1314674"/>
    <lineage>
        <taxon>Eukaryota</taxon>
        <taxon>Fungi</taxon>
        <taxon>Dikarya</taxon>
        <taxon>Basidiomycota</taxon>
        <taxon>Agaricomycotina</taxon>
        <taxon>Agaricomycetes</taxon>
        <taxon>Agaricomycetidae</taxon>
        <taxon>Agaricales</taxon>
        <taxon>Marasmiineae</taxon>
        <taxon>Physalacriaceae</taxon>
        <taxon>Cylindrobasidium</taxon>
    </lineage>
</organism>
<dbReference type="SUPFAM" id="SSF103473">
    <property type="entry name" value="MFS general substrate transporter"/>
    <property type="match status" value="1"/>
</dbReference>
<evidence type="ECO:0000256" key="7">
    <source>
        <dbReference type="ARBA" id="ARBA00049119"/>
    </source>
</evidence>
<evidence type="ECO:0000256" key="1">
    <source>
        <dbReference type="ARBA" id="ARBA00004141"/>
    </source>
</evidence>
<dbReference type="Proteomes" id="UP000054007">
    <property type="component" value="Unassembled WGS sequence"/>
</dbReference>
<feature type="transmembrane region" description="Helical" evidence="8">
    <location>
        <begin position="378"/>
        <end position="398"/>
    </location>
</feature>
<dbReference type="EMBL" id="KN880453">
    <property type="protein sequence ID" value="KIY71511.1"/>
    <property type="molecule type" value="Genomic_DNA"/>
</dbReference>
<dbReference type="PROSITE" id="PS00217">
    <property type="entry name" value="SUGAR_TRANSPORT_2"/>
    <property type="match status" value="1"/>
</dbReference>
<feature type="domain" description="Major facilitator superfamily (MFS) profile" evidence="9">
    <location>
        <begin position="38"/>
        <end position="503"/>
    </location>
</feature>
<evidence type="ECO:0000256" key="5">
    <source>
        <dbReference type="ARBA" id="ARBA00022989"/>
    </source>
</evidence>
<dbReference type="GO" id="GO:0005351">
    <property type="term" value="F:carbohydrate:proton symporter activity"/>
    <property type="evidence" value="ECO:0007669"/>
    <property type="project" value="TreeGrafter"/>
</dbReference>
<feature type="transmembrane region" description="Helical" evidence="8">
    <location>
        <begin position="418"/>
        <end position="439"/>
    </location>
</feature>
<gene>
    <name evidence="10" type="ORF">CYLTODRAFT_369102</name>
</gene>
<feature type="transmembrane region" description="Helical" evidence="8">
    <location>
        <begin position="108"/>
        <end position="127"/>
    </location>
</feature>
<reference evidence="10 11" key="1">
    <citation type="journal article" date="2015" name="Fungal Genet. Biol.">
        <title>Evolution of novel wood decay mechanisms in Agaricales revealed by the genome sequences of Fistulina hepatica and Cylindrobasidium torrendii.</title>
        <authorList>
            <person name="Floudas D."/>
            <person name="Held B.W."/>
            <person name="Riley R."/>
            <person name="Nagy L.G."/>
            <person name="Koehler G."/>
            <person name="Ransdell A.S."/>
            <person name="Younus H."/>
            <person name="Chow J."/>
            <person name="Chiniquy J."/>
            <person name="Lipzen A."/>
            <person name="Tritt A."/>
            <person name="Sun H."/>
            <person name="Haridas S."/>
            <person name="LaButti K."/>
            <person name="Ohm R.A."/>
            <person name="Kues U."/>
            <person name="Blanchette R.A."/>
            <person name="Grigoriev I.V."/>
            <person name="Minto R.E."/>
            <person name="Hibbett D.S."/>
        </authorList>
    </citation>
    <scope>NUCLEOTIDE SEQUENCE [LARGE SCALE GENOMIC DNA]</scope>
    <source>
        <strain evidence="10 11">FP15055 ss-10</strain>
    </source>
</reference>
<evidence type="ECO:0000256" key="4">
    <source>
        <dbReference type="ARBA" id="ARBA00022692"/>
    </source>
</evidence>
<keyword evidence="6 8" id="KW-0472">Membrane</keyword>
<feature type="transmembrane region" description="Helical" evidence="8">
    <location>
        <begin position="166"/>
        <end position="185"/>
    </location>
</feature>
<feature type="transmembrane region" description="Helical" evidence="8">
    <location>
        <begin position="133"/>
        <end position="154"/>
    </location>
</feature>
<accession>A0A0D7BPJ2</accession>
<dbReference type="Pfam" id="PF00083">
    <property type="entry name" value="Sugar_tr"/>
    <property type="match status" value="1"/>
</dbReference>
<dbReference type="InterPro" id="IPR005829">
    <property type="entry name" value="Sugar_transporter_CS"/>
</dbReference>
<evidence type="ECO:0000313" key="10">
    <source>
        <dbReference type="EMBL" id="KIY71511.1"/>
    </source>
</evidence>
<feature type="transmembrane region" description="Helical" evidence="8">
    <location>
        <begin position="35"/>
        <end position="60"/>
    </location>
</feature>
<keyword evidence="5 8" id="KW-1133">Transmembrane helix</keyword>
<evidence type="ECO:0000256" key="3">
    <source>
        <dbReference type="ARBA" id="ARBA00022448"/>
    </source>
</evidence>
<feature type="transmembrane region" description="Helical" evidence="8">
    <location>
        <begin position="308"/>
        <end position="335"/>
    </location>
</feature>
<evidence type="ECO:0000256" key="6">
    <source>
        <dbReference type="ARBA" id="ARBA00023136"/>
    </source>
</evidence>
<dbReference type="PRINTS" id="PR00171">
    <property type="entry name" value="SUGRTRNSPORT"/>
</dbReference>
<feature type="transmembrane region" description="Helical" evidence="8">
    <location>
        <begin position="476"/>
        <end position="499"/>
    </location>
</feature>
<evidence type="ECO:0000259" key="9">
    <source>
        <dbReference type="PROSITE" id="PS50850"/>
    </source>
</evidence>
<dbReference type="AlphaFoldDB" id="A0A0D7BPJ2"/>
<feature type="transmembrane region" description="Helical" evidence="8">
    <location>
        <begin position="205"/>
        <end position="227"/>
    </location>
</feature>
<dbReference type="PANTHER" id="PTHR48022:SF20">
    <property type="entry name" value="MAJOR FACILITATOR SUPERFAMILY (MFS) PROFILE DOMAIN-CONTAINING PROTEIN-RELATED"/>
    <property type="match status" value="1"/>
</dbReference>
<feature type="transmembrane region" description="Helical" evidence="8">
    <location>
        <begin position="80"/>
        <end position="101"/>
    </location>
</feature>
<dbReference type="PROSITE" id="PS50850">
    <property type="entry name" value="MFS"/>
    <property type="match status" value="1"/>
</dbReference>
<keyword evidence="4 8" id="KW-0812">Transmembrane</keyword>
<dbReference type="InterPro" id="IPR020846">
    <property type="entry name" value="MFS_dom"/>
</dbReference>
<protein>
    <submittedName>
        <fullName evidence="10">General substrate transporter</fullName>
    </submittedName>
</protein>
<evidence type="ECO:0000313" key="11">
    <source>
        <dbReference type="Proteomes" id="UP000054007"/>
    </source>
</evidence>
<name>A0A0D7BPJ2_9AGAR</name>
<keyword evidence="11" id="KW-1185">Reference proteome</keyword>
<dbReference type="PANTHER" id="PTHR48022">
    <property type="entry name" value="PLASTIDIC GLUCOSE TRANSPORTER 4"/>
    <property type="match status" value="1"/>
</dbReference>
<comment type="subcellular location">
    <subcellularLocation>
        <location evidence="1">Membrane</location>
        <topology evidence="1">Multi-pass membrane protein</topology>
    </subcellularLocation>
</comment>
<dbReference type="InterPro" id="IPR050360">
    <property type="entry name" value="MFS_Sugar_Transporters"/>
</dbReference>
<dbReference type="STRING" id="1314674.A0A0D7BPJ2"/>
<dbReference type="PROSITE" id="PS00216">
    <property type="entry name" value="SUGAR_TRANSPORT_1"/>
    <property type="match status" value="1"/>
</dbReference>
<keyword evidence="3" id="KW-0813">Transport</keyword>
<sequence>MAGGVASGGAELSTARRKAIAGASGAKGLVQNGKVFLIAIFASLGGLLYGYNQGVFSSVLPMYSFDQTMGDAVTDSGKKGWLVAILELGAWAGALMSGYFADKLSRKYTILLAVVVFCVGVIVQTAAKASDSILGGRFVTGLGVGALSMVVPLYNAELAPPEVRGSLVALNQLAITFGIMISFWIDYGTNYIGGTGEGQSEAAWRIPLALQLAPAIVLGAGVVFMPFSPRWLISRQREDEALSVLCSTRNLPPDNELVRIEFLEIKSQVLFEKENSETKFPHFQDGSFISEIKLGFYGYLSLLINPNLLWRVAVGSLVMFFQQWTGVNAILYYAPSIFEKLGLTGNTVSLLATGVVGIAMFLATIPAVIWVDQLGRKPVLVVGAFWMAICHFIVAALMGTYGDAWPTHVAQGWVACTFVWLFAIGFGFSWGPCSWVIVAEIYPISIRSKGVSVATSSNWMNNFIVGQVTPSMLDHIGYGTFIFFGLFAFLGGCFIFFLVPETKGVTLEEMEELFGNTTNLATEDLRRLEAIHRRLGLIVDEVDAKLDAEVGKASIEHHEAKE</sequence>
<comment type="catalytic activity">
    <reaction evidence="7">
        <text>myo-inositol(out) + H(+)(out) = myo-inositol(in) + H(+)(in)</text>
        <dbReference type="Rhea" id="RHEA:60364"/>
        <dbReference type="ChEBI" id="CHEBI:15378"/>
        <dbReference type="ChEBI" id="CHEBI:17268"/>
    </reaction>
</comment>
<dbReference type="FunFam" id="1.20.1250.20:FF:000026">
    <property type="entry name" value="MFS quinate transporter QutD"/>
    <property type="match status" value="1"/>
</dbReference>
<dbReference type="OrthoDB" id="8120565at2759"/>
<dbReference type="GO" id="GO:0016020">
    <property type="term" value="C:membrane"/>
    <property type="evidence" value="ECO:0007669"/>
    <property type="project" value="UniProtKB-SubCell"/>
</dbReference>
<feature type="transmembrane region" description="Helical" evidence="8">
    <location>
        <begin position="347"/>
        <end position="371"/>
    </location>
</feature>
<dbReference type="Gene3D" id="1.20.1250.20">
    <property type="entry name" value="MFS general substrate transporter like domains"/>
    <property type="match status" value="1"/>
</dbReference>
<dbReference type="InterPro" id="IPR005828">
    <property type="entry name" value="MFS_sugar_transport-like"/>
</dbReference>
<dbReference type="InterPro" id="IPR036259">
    <property type="entry name" value="MFS_trans_sf"/>
</dbReference>
<dbReference type="InterPro" id="IPR003663">
    <property type="entry name" value="Sugar/inositol_transpt"/>
</dbReference>
<evidence type="ECO:0000256" key="2">
    <source>
        <dbReference type="ARBA" id="ARBA00010992"/>
    </source>
</evidence>
<evidence type="ECO:0000256" key="8">
    <source>
        <dbReference type="SAM" id="Phobius"/>
    </source>
</evidence>
<comment type="similarity">
    <text evidence="2">Belongs to the major facilitator superfamily. Sugar transporter (TC 2.A.1.1) family.</text>
</comment>